<name>A0A9P9J4X1_9HYPO</name>
<dbReference type="OrthoDB" id="185373at2759"/>
<dbReference type="Proteomes" id="UP000717696">
    <property type="component" value="Unassembled WGS sequence"/>
</dbReference>
<dbReference type="AlphaFoldDB" id="A0A9P9J4X1"/>
<keyword evidence="3" id="KW-1185">Reference proteome</keyword>
<organism evidence="2 3">
    <name type="scientific">Dactylonectria estremocensis</name>
    <dbReference type="NCBI Taxonomy" id="1079267"/>
    <lineage>
        <taxon>Eukaryota</taxon>
        <taxon>Fungi</taxon>
        <taxon>Dikarya</taxon>
        <taxon>Ascomycota</taxon>
        <taxon>Pezizomycotina</taxon>
        <taxon>Sordariomycetes</taxon>
        <taxon>Hypocreomycetidae</taxon>
        <taxon>Hypocreales</taxon>
        <taxon>Nectriaceae</taxon>
        <taxon>Dactylonectria</taxon>
    </lineage>
</organism>
<evidence type="ECO:0000313" key="3">
    <source>
        <dbReference type="Proteomes" id="UP000717696"/>
    </source>
</evidence>
<proteinExistence type="predicted"/>
<dbReference type="EMBL" id="JAGMUU010000006">
    <property type="protein sequence ID" value="KAH7150109.1"/>
    <property type="molecule type" value="Genomic_DNA"/>
</dbReference>
<sequence>MASSNTVPSRTAIHAIRGVLLTTSCSVILLAEERRQRLKIARAAIDNAKKLHTIRVNHSSIALSESFGRRDAYPAELGGDFSTSPGPQNTIRRRRRNGQPPRASLKAEAIEETDSAPPPKPIAPLAPETPEKRQKRWVEWDVARKELSRMSAPRHFAHNELFLRNSLTELDHLLDKLESPAASPALVGGQLDSAIDVLGSLVSSAALDPSLCLSRGIRILQSAVDSREHGKMLAIFDSLHPTCSEVCLLAVPAMDGLHAKRDTEGVTQLLRYFFQSPAWKHEDTPHDQRNTWITRLFMHYWRKTQNFTEIKSIYGLLQDAGLFTNGFLPLLTQYSIRRRITLIALDAGEDATAKAEMKRLRQLRPKAAEYDVNLRGRFVIRDASLGNWEAVWPQLQGLTVKGKSSDQYQNVLSWLTKMYCKGHSPEEIDIFVRDLIATHGMVLNQPLAFLVLDRHGRKRDVQSLTGWLQFCHSSGLEMNQIFFNEIVDQCCKYWSLARVDVVKMLKGVRSLMPSIHDPHVAKYSIRGALHDLHKYLPGEVTQGDGLSMVTKLPKTPGDSFTVFERTAFRCMNTLALEKNWQQVYDTFNEASEKGIEFSSRCLRLAVIANINLEGPHSHTATGLVSKAHMGGHDISGALVPLLVARLEAGDDVGSVLREALSQGAHVHDSVFNKAARILTQDGFQEAAIKVCELAAQENGNRELAYGRFNFATLVFTYTGQRRYQELRTLLVSFTSKSEWWQGSKECKESLKRAIKAVAVQSSKSRPTDQEMHEDMLMCLKLALEHVKTMRATVRQERVTLTQEVVGVFKQTDHAQELDTDRVEDEAPARRRRPTATMSWETPVARPRNVDQHEERTRTNNPRKTQIRVVTKVAVNWV</sequence>
<comment type="caution">
    <text evidence="2">The sequence shown here is derived from an EMBL/GenBank/DDBJ whole genome shotgun (WGS) entry which is preliminary data.</text>
</comment>
<protein>
    <submittedName>
        <fullName evidence="2">Uncharacterized protein</fullName>
    </submittedName>
</protein>
<evidence type="ECO:0000313" key="2">
    <source>
        <dbReference type="EMBL" id="KAH7150109.1"/>
    </source>
</evidence>
<gene>
    <name evidence="2" type="ORF">B0J13DRAFT_594534</name>
</gene>
<feature type="region of interest" description="Disordered" evidence="1">
    <location>
        <begin position="74"/>
        <end position="134"/>
    </location>
</feature>
<accession>A0A9P9J4X1</accession>
<feature type="compositionally biased region" description="Basic and acidic residues" evidence="1">
    <location>
        <begin position="815"/>
        <end position="828"/>
    </location>
</feature>
<feature type="region of interest" description="Disordered" evidence="1">
    <location>
        <begin position="815"/>
        <end position="863"/>
    </location>
</feature>
<evidence type="ECO:0000256" key="1">
    <source>
        <dbReference type="SAM" id="MobiDB-lite"/>
    </source>
</evidence>
<feature type="compositionally biased region" description="Basic and acidic residues" evidence="1">
    <location>
        <begin position="847"/>
        <end position="857"/>
    </location>
</feature>
<reference evidence="2" key="1">
    <citation type="journal article" date="2021" name="Nat. Commun.">
        <title>Genetic determinants of endophytism in the Arabidopsis root mycobiome.</title>
        <authorList>
            <person name="Mesny F."/>
            <person name="Miyauchi S."/>
            <person name="Thiergart T."/>
            <person name="Pickel B."/>
            <person name="Atanasova L."/>
            <person name="Karlsson M."/>
            <person name="Huettel B."/>
            <person name="Barry K.W."/>
            <person name="Haridas S."/>
            <person name="Chen C."/>
            <person name="Bauer D."/>
            <person name="Andreopoulos W."/>
            <person name="Pangilinan J."/>
            <person name="LaButti K."/>
            <person name="Riley R."/>
            <person name="Lipzen A."/>
            <person name="Clum A."/>
            <person name="Drula E."/>
            <person name="Henrissat B."/>
            <person name="Kohler A."/>
            <person name="Grigoriev I.V."/>
            <person name="Martin F.M."/>
            <person name="Hacquard S."/>
        </authorList>
    </citation>
    <scope>NUCLEOTIDE SEQUENCE</scope>
    <source>
        <strain evidence="2">MPI-CAGE-AT-0021</strain>
    </source>
</reference>